<gene>
    <name evidence="1" type="ORF">ODALV1_LOCUS24419</name>
</gene>
<evidence type="ECO:0000313" key="2">
    <source>
        <dbReference type="Proteomes" id="UP001642540"/>
    </source>
</evidence>
<comment type="caution">
    <text evidence="1">The sequence shown here is derived from an EMBL/GenBank/DDBJ whole genome shotgun (WGS) entry which is preliminary data.</text>
</comment>
<evidence type="ECO:0000313" key="1">
    <source>
        <dbReference type="EMBL" id="CAL8131985.1"/>
    </source>
</evidence>
<name>A0ABP1RNY4_9HEXA</name>
<dbReference type="Proteomes" id="UP001642540">
    <property type="component" value="Unassembled WGS sequence"/>
</dbReference>
<reference evidence="1 2" key="1">
    <citation type="submission" date="2024-08" db="EMBL/GenBank/DDBJ databases">
        <authorList>
            <person name="Cucini C."/>
            <person name="Frati F."/>
        </authorList>
    </citation>
    <scope>NUCLEOTIDE SEQUENCE [LARGE SCALE GENOMIC DNA]</scope>
</reference>
<accession>A0ABP1RNY4</accession>
<proteinExistence type="predicted"/>
<organism evidence="1 2">
    <name type="scientific">Orchesella dallaii</name>
    <dbReference type="NCBI Taxonomy" id="48710"/>
    <lineage>
        <taxon>Eukaryota</taxon>
        <taxon>Metazoa</taxon>
        <taxon>Ecdysozoa</taxon>
        <taxon>Arthropoda</taxon>
        <taxon>Hexapoda</taxon>
        <taxon>Collembola</taxon>
        <taxon>Entomobryomorpha</taxon>
        <taxon>Entomobryoidea</taxon>
        <taxon>Orchesellidae</taxon>
        <taxon>Orchesellinae</taxon>
        <taxon>Orchesella</taxon>
    </lineage>
</organism>
<keyword evidence="2" id="KW-1185">Reference proteome</keyword>
<sequence>MGVPLNPYAKEFIPSSTDQTLEKEGSRFALNPEAKIFRPPVKLENGKLSQSRIGLNAGAAEFQPSKILRMVVSAEVKVLTDSKSAKEEVKLGKDELDGEHCEAEMWQYWRLSFRDGQDKKGRFSKNQTSSVGDIDWYFL</sequence>
<dbReference type="EMBL" id="CAXLJM020000091">
    <property type="protein sequence ID" value="CAL8131985.1"/>
    <property type="molecule type" value="Genomic_DNA"/>
</dbReference>
<protein>
    <submittedName>
        <fullName evidence="1">Uncharacterized protein</fullName>
    </submittedName>
</protein>